<dbReference type="CDD" id="cd04301">
    <property type="entry name" value="NAT_SF"/>
    <property type="match status" value="1"/>
</dbReference>
<keyword evidence="5" id="KW-1185">Reference proteome</keyword>
<evidence type="ECO:0000256" key="2">
    <source>
        <dbReference type="ARBA" id="ARBA00023315"/>
    </source>
</evidence>
<dbReference type="GO" id="GO:0016747">
    <property type="term" value="F:acyltransferase activity, transferring groups other than amino-acyl groups"/>
    <property type="evidence" value="ECO:0007669"/>
    <property type="project" value="InterPro"/>
</dbReference>
<proteinExistence type="predicted"/>
<feature type="domain" description="N-acetyltransferase" evidence="3">
    <location>
        <begin position="1"/>
        <end position="164"/>
    </location>
</feature>
<evidence type="ECO:0000313" key="4">
    <source>
        <dbReference type="EMBL" id="EYD70837.1"/>
    </source>
</evidence>
<keyword evidence="1" id="KW-0808">Transferase</keyword>
<dbReference type="PANTHER" id="PTHR43877">
    <property type="entry name" value="AMINOALKYLPHOSPHONATE N-ACETYLTRANSFERASE-RELATED-RELATED"/>
    <property type="match status" value="1"/>
</dbReference>
<evidence type="ECO:0000313" key="5">
    <source>
        <dbReference type="Proteomes" id="UP000025047"/>
    </source>
</evidence>
<evidence type="ECO:0000259" key="3">
    <source>
        <dbReference type="PROSITE" id="PS51186"/>
    </source>
</evidence>
<dbReference type="InterPro" id="IPR016181">
    <property type="entry name" value="Acyl_CoA_acyltransferase"/>
</dbReference>
<dbReference type="InterPro" id="IPR050832">
    <property type="entry name" value="Bact_Acetyltransf"/>
</dbReference>
<dbReference type="InterPro" id="IPR000182">
    <property type="entry name" value="GNAT_dom"/>
</dbReference>
<comment type="caution">
    <text evidence="4">The sequence shown here is derived from an EMBL/GenBank/DDBJ whole genome shotgun (WGS) entry which is preliminary data.</text>
</comment>
<dbReference type="EMBL" id="APGJ01000007">
    <property type="protein sequence ID" value="EYD70837.1"/>
    <property type="molecule type" value="Genomic_DNA"/>
</dbReference>
<dbReference type="Pfam" id="PF00583">
    <property type="entry name" value="Acetyltransf_1"/>
    <property type="match status" value="1"/>
</dbReference>
<sequence length="165" mass="18079">MTIRPLGPDDLAAWRAIRAEGLGLFPEAYLTTLEEELRQSDAEVAQRLEQRLLLGAFDADRLVGTAGLDPVGQQAAVAHRVALTAFYVSPDHHGTGTAARLMRAAIAKATQAGFLQAELYVAADNPRAIRFYEREGFVRHGVSPRAARVAGRFMDDLFYVRQLDG</sequence>
<dbReference type="STRING" id="1122180.Lokhon_02480"/>
<gene>
    <name evidence="4" type="ORF">Lokhon_02480</name>
</gene>
<dbReference type="RefSeq" id="WP_017929720.1">
    <property type="nucleotide sequence ID" value="NZ_KB823003.1"/>
</dbReference>
<dbReference type="OrthoDB" id="9788300at2"/>
<reference evidence="4 5" key="1">
    <citation type="submission" date="2013-03" db="EMBL/GenBank/DDBJ databases">
        <authorList>
            <person name="Fiebig A."/>
            <person name="Goeker M."/>
            <person name="Klenk H.-P.P."/>
        </authorList>
    </citation>
    <scope>NUCLEOTIDE SEQUENCE [LARGE SCALE GENOMIC DNA]</scope>
    <source>
        <strain evidence="4 5">DSM 17492</strain>
    </source>
</reference>
<dbReference type="Gene3D" id="3.40.630.30">
    <property type="match status" value="1"/>
</dbReference>
<dbReference type="eggNOG" id="COG0456">
    <property type="taxonomic scope" value="Bacteria"/>
</dbReference>
<keyword evidence="2" id="KW-0012">Acyltransferase</keyword>
<name>A0A017H8K6_9RHOB</name>
<dbReference type="Proteomes" id="UP000025047">
    <property type="component" value="Unassembled WGS sequence"/>
</dbReference>
<dbReference type="HOGENOM" id="CLU_013985_19_4_5"/>
<dbReference type="SUPFAM" id="SSF55729">
    <property type="entry name" value="Acyl-CoA N-acyltransferases (Nat)"/>
    <property type="match status" value="1"/>
</dbReference>
<dbReference type="PANTHER" id="PTHR43877:SF1">
    <property type="entry name" value="ACETYLTRANSFERASE"/>
    <property type="match status" value="1"/>
</dbReference>
<dbReference type="PROSITE" id="PS51186">
    <property type="entry name" value="GNAT"/>
    <property type="match status" value="1"/>
</dbReference>
<evidence type="ECO:0000256" key="1">
    <source>
        <dbReference type="ARBA" id="ARBA00022679"/>
    </source>
</evidence>
<organism evidence="4 5">
    <name type="scientific">Limimaricola hongkongensis DSM 17492</name>
    <dbReference type="NCBI Taxonomy" id="1122180"/>
    <lineage>
        <taxon>Bacteria</taxon>
        <taxon>Pseudomonadati</taxon>
        <taxon>Pseudomonadota</taxon>
        <taxon>Alphaproteobacteria</taxon>
        <taxon>Rhodobacterales</taxon>
        <taxon>Paracoccaceae</taxon>
        <taxon>Limimaricola</taxon>
    </lineage>
</organism>
<protein>
    <recommendedName>
        <fullName evidence="3">N-acetyltransferase domain-containing protein</fullName>
    </recommendedName>
</protein>
<accession>A0A017H8K6</accession>
<dbReference type="AlphaFoldDB" id="A0A017H8K6"/>
<dbReference type="PATRIC" id="fig|1122180.6.peg.2462"/>